<name>I3S548_LOTJA</name>
<evidence type="ECO:0000256" key="4">
    <source>
        <dbReference type="ARBA" id="ARBA00022475"/>
    </source>
</evidence>
<accession>I3S548</accession>
<dbReference type="EMBL" id="BT135595">
    <property type="protein sequence ID" value="AFK35390.1"/>
    <property type="molecule type" value="mRNA"/>
</dbReference>
<dbReference type="PANTHER" id="PTHR31269:SF22">
    <property type="entry name" value="OS01G0247700 PROTEIN"/>
    <property type="match status" value="1"/>
</dbReference>
<proteinExistence type="evidence at transcript level"/>
<feature type="transmembrane region" description="Helical" evidence="5">
    <location>
        <begin position="85"/>
        <end position="109"/>
    </location>
</feature>
<protein>
    <submittedName>
        <fullName evidence="6">Uncharacterized protein</fullName>
    </submittedName>
</protein>
<evidence type="ECO:0000256" key="2">
    <source>
        <dbReference type="ARBA" id="ARBA00004236"/>
    </source>
</evidence>
<dbReference type="GO" id="GO:0006873">
    <property type="term" value="P:intracellular monoatomic ion homeostasis"/>
    <property type="evidence" value="ECO:0007669"/>
    <property type="project" value="InterPro"/>
</dbReference>
<dbReference type="GO" id="GO:0005886">
    <property type="term" value="C:plasma membrane"/>
    <property type="evidence" value="ECO:0007669"/>
    <property type="project" value="UniProtKB-SubCell"/>
</dbReference>
<evidence type="ECO:0000256" key="3">
    <source>
        <dbReference type="ARBA" id="ARBA00022448"/>
    </source>
</evidence>
<dbReference type="InterPro" id="IPR030183">
    <property type="entry name" value="SLAC/SLAH"/>
</dbReference>
<evidence type="ECO:0000256" key="5">
    <source>
        <dbReference type="SAM" id="Phobius"/>
    </source>
</evidence>
<dbReference type="AlphaFoldDB" id="I3S548"/>
<keyword evidence="3" id="KW-0813">Transport</keyword>
<keyword evidence="5" id="KW-0472">Membrane</keyword>
<keyword evidence="5" id="KW-1133">Transmembrane helix</keyword>
<evidence type="ECO:0000256" key="1">
    <source>
        <dbReference type="ARBA" id="ARBA00004127"/>
    </source>
</evidence>
<reference evidence="6" key="1">
    <citation type="submission" date="2012-05" db="EMBL/GenBank/DDBJ databases">
        <authorList>
            <person name="Krishnakumar V."/>
            <person name="Cheung F."/>
            <person name="Xiao Y."/>
            <person name="Chan A."/>
            <person name="Moskal W.A."/>
            <person name="Town C.D."/>
        </authorList>
    </citation>
    <scope>NUCLEOTIDE SEQUENCE</scope>
</reference>
<sequence>MVEMSNSEKQPQPHIAFPIVLDIPVTKTQSHNHNKSQIHVQYSLSPILPQIHAGYFRISLSLSSQALLWKILIEQIKDALALRKIFSSIPSTAFTLLWYLALFSLLGAFCDSVSEVTRV</sequence>
<evidence type="ECO:0000313" key="6">
    <source>
        <dbReference type="EMBL" id="AFK35390.1"/>
    </source>
</evidence>
<dbReference type="GO" id="GO:0008308">
    <property type="term" value="F:voltage-gated monoatomic anion channel activity"/>
    <property type="evidence" value="ECO:0007669"/>
    <property type="project" value="InterPro"/>
</dbReference>
<comment type="subcellular location">
    <subcellularLocation>
        <location evidence="2">Cell membrane</location>
    </subcellularLocation>
    <subcellularLocation>
        <location evidence="1">Endomembrane system</location>
        <topology evidence="1">Multi-pass membrane protein</topology>
    </subcellularLocation>
</comment>
<organism evidence="6">
    <name type="scientific">Lotus japonicus</name>
    <name type="common">Lotus corniculatus var. japonicus</name>
    <dbReference type="NCBI Taxonomy" id="34305"/>
    <lineage>
        <taxon>Eukaryota</taxon>
        <taxon>Viridiplantae</taxon>
        <taxon>Streptophyta</taxon>
        <taxon>Embryophyta</taxon>
        <taxon>Tracheophyta</taxon>
        <taxon>Spermatophyta</taxon>
        <taxon>Magnoliopsida</taxon>
        <taxon>eudicotyledons</taxon>
        <taxon>Gunneridae</taxon>
        <taxon>Pentapetalae</taxon>
        <taxon>rosids</taxon>
        <taxon>fabids</taxon>
        <taxon>Fabales</taxon>
        <taxon>Fabaceae</taxon>
        <taxon>Papilionoideae</taxon>
        <taxon>50 kb inversion clade</taxon>
        <taxon>NPAAA clade</taxon>
        <taxon>Hologalegina</taxon>
        <taxon>robinioid clade</taxon>
        <taxon>Loteae</taxon>
        <taxon>Lotus</taxon>
    </lineage>
</organism>
<keyword evidence="5" id="KW-0812">Transmembrane</keyword>
<keyword evidence="4" id="KW-1003">Cell membrane</keyword>
<dbReference type="PANTHER" id="PTHR31269">
    <property type="entry name" value="S-TYPE ANION CHANNEL SLAH3"/>
    <property type="match status" value="1"/>
</dbReference>
<dbReference type="GO" id="GO:0012505">
    <property type="term" value="C:endomembrane system"/>
    <property type="evidence" value="ECO:0007669"/>
    <property type="project" value="UniProtKB-SubCell"/>
</dbReference>